<accession>A0ABT8UWH0</accession>
<dbReference type="RefSeq" id="WP_302897515.1">
    <property type="nucleotide sequence ID" value="NZ_JAUMJH010000020.1"/>
</dbReference>
<keyword evidence="1" id="KW-0472">Membrane</keyword>
<protein>
    <recommendedName>
        <fullName evidence="4">DUF3592 domain-containing protein</fullName>
    </recommendedName>
</protein>
<sequence length="140" mass="16186">MNFSYKKYKLAIWGITFTVVLIAALIAYKHKLQTELVESIAKDLLVEQSKIPFKVNSAVKLINIKQDRLHVTYTYQTFNHTADEVDLDDAKNNLVPENQAYNCTYLKNYIKNGIVVDYIYIDKNGKKLFTNTLNKKSCNI</sequence>
<evidence type="ECO:0008006" key="4">
    <source>
        <dbReference type="Google" id="ProtNLM"/>
    </source>
</evidence>
<evidence type="ECO:0000256" key="1">
    <source>
        <dbReference type="SAM" id="Phobius"/>
    </source>
</evidence>
<comment type="caution">
    <text evidence="2">The sequence shown here is derived from an EMBL/GenBank/DDBJ whole genome shotgun (WGS) entry which is preliminary data.</text>
</comment>
<evidence type="ECO:0000313" key="2">
    <source>
        <dbReference type="EMBL" id="MDO3657398.1"/>
    </source>
</evidence>
<gene>
    <name evidence="2" type="ORF">Q3V53_09335</name>
</gene>
<dbReference type="EMBL" id="JAUMJH010000020">
    <property type="protein sequence ID" value="MDO3657398.1"/>
    <property type="molecule type" value="Genomic_DNA"/>
</dbReference>
<evidence type="ECO:0000313" key="3">
    <source>
        <dbReference type="Proteomes" id="UP001168902"/>
    </source>
</evidence>
<dbReference type="Proteomes" id="UP001168902">
    <property type="component" value="Unassembled WGS sequence"/>
</dbReference>
<name>A0ABT8UWH0_9GAMM</name>
<keyword evidence="3" id="KW-1185">Reference proteome</keyword>
<organism evidence="2 3">
    <name type="scientific">Acinetobacter genomosp. 15BJ</name>
    <dbReference type="NCBI Taxonomy" id="106651"/>
    <lineage>
        <taxon>Bacteria</taxon>
        <taxon>Pseudomonadati</taxon>
        <taxon>Pseudomonadota</taxon>
        <taxon>Gammaproteobacteria</taxon>
        <taxon>Moraxellales</taxon>
        <taxon>Moraxellaceae</taxon>
        <taxon>Acinetobacter</taxon>
    </lineage>
</organism>
<feature type="transmembrane region" description="Helical" evidence="1">
    <location>
        <begin position="12"/>
        <end position="28"/>
    </location>
</feature>
<reference evidence="2 3" key="1">
    <citation type="submission" date="2023-07" db="EMBL/GenBank/DDBJ databases">
        <title>A novel proteolytic Acinetobacter species.</title>
        <authorList>
            <person name="Nemec A."/>
            <person name="Radolfova-Krizova L."/>
        </authorList>
    </citation>
    <scope>NUCLEOTIDE SEQUENCE [LARGE SCALE GENOMIC DNA]</scope>
    <source>
        <strain evidence="2 3">NIPH 1865</strain>
    </source>
</reference>
<keyword evidence="1" id="KW-0812">Transmembrane</keyword>
<keyword evidence="1" id="KW-1133">Transmembrane helix</keyword>
<proteinExistence type="predicted"/>